<dbReference type="EMBL" id="KN716751">
    <property type="protein sequence ID" value="KJH41829.1"/>
    <property type="molecule type" value="Genomic_DNA"/>
</dbReference>
<dbReference type="Proteomes" id="UP000053766">
    <property type="component" value="Unassembled WGS sequence"/>
</dbReference>
<sequence length="625" mass="72263">MFGYLLISNKNQVILFGGDRQLIDFLRTLIRREVNLTEDCPSTSYGFYTDSPMESLYTFGETAKFREAYENYLAFTNEEVTLLFLPLISIYRSHYARSGDLVTSMASSQIKMLLRYLKGSHILISIGKSEGYQHQFLDFVEMGIEMNVGPLLPLIEFKLTSMRLGNEFLRSLSDKCVVENCRIREFLDIRKSLFLQTELTFTLPLIKTLSLQIHENIGSNSCYLVSEGEVLASYTSDKKSVWKDIVIADINFLFRLISRKSLKHYEIITVWLHSNKTDVPVFTDVLLCHITDSLTLVCLTEPKYCTLMRNIAKLLMELEHLLHSDDMMRDIRNIRKTMESVSQGLFFVASEKTPRRKIVRGFMRSPERTASFFESIWQRTEDLLKATCERKEYLEGFRAFNNPPLGKSKCSTPSSTKSISNSGTESMTAKCETMMDYVRRQVTNLLQELWLECHGFNEKKVAQFREILATTMSTSQKNMLTDINMAQAVENKSAFLKEFMHPISLGLDMIAYSVSIPADFISLCYIPDWISDEFYSLLKSAADKDYVYVVERAEKRYKFFRLNIEHGKEGSGFGTFRYLRRSIRVKIFAEAIFEEEIYDQLAERQLLKLLDYISTEILSTVSVIC</sequence>
<evidence type="ECO:0000313" key="1">
    <source>
        <dbReference type="EMBL" id="KJH41829.1"/>
    </source>
</evidence>
<organism evidence="1 2">
    <name type="scientific">Dictyocaulus viviparus</name>
    <name type="common">Bovine lungworm</name>
    <dbReference type="NCBI Taxonomy" id="29172"/>
    <lineage>
        <taxon>Eukaryota</taxon>
        <taxon>Metazoa</taxon>
        <taxon>Ecdysozoa</taxon>
        <taxon>Nematoda</taxon>
        <taxon>Chromadorea</taxon>
        <taxon>Rhabditida</taxon>
        <taxon>Rhabditina</taxon>
        <taxon>Rhabditomorpha</taxon>
        <taxon>Strongyloidea</taxon>
        <taxon>Metastrongylidae</taxon>
        <taxon>Dictyocaulus</taxon>
    </lineage>
</organism>
<reference evidence="1 2" key="1">
    <citation type="submission" date="2013-11" db="EMBL/GenBank/DDBJ databases">
        <title>Draft genome of the bovine lungworm Dictyocaulus viviparus.</title>
        <authorList>
            <person name="Mitreva M."/>
        </authorList>
    </citation>
    <scope>NUCLEOTIDE SEQUENCE [LARGE SCALE GENOMIC DNA]</scope>
    <source>
        <strain evidence="1 2">HannoverDv2000</strain>
    </source>
</reference>
<evidence type="ECO:0000313" key="2">
    <source>
        <dbReference type="Proteomes" id="UP000053766"/>
    </source>
</evidence>
<keyword evidence="2" id="KW-1185">Reference proteome</keyword>
<dbReference type="OrthoDB" id="5798453at2759"/>
<proteinExistence type="predicted"/>
<reference evidence="2" key="2">
    <citation type="journal article" date="2016" name="Sci. Rep.">
        <title>Dictyocaulus viviparus genome, variome and transcriptome elucidate lungworm biology and support future intervention.</title>
        <authorList>
            <person name="McNulty S.N."/>
            <person name="Strube C."/>
            <person name="Rosa B.A."/>
            <person name="Martin J.C."/>
            <person name="Tyagi R."/>
            <person name="Choi Y.J."/>
            <person name="Wang Q."/>
            <person name="Hallsworth Pepin K."/>
            <person name="Zhang X."/>
            <person name="Ozersky P."/>
            <person name="Wilson R.K."/>
            <person name="Sternberg P.W."/>
            <person name="Gasser R.B."/>
            <person name="Mitreva M."/>
        </authorList>
    </citation>
    <scope>NUCLEOTIDE SEQUENCE [LARGE SCALE GENOMIC DNA]</scope>
    <source>
        <strain evidence="2">HannoverDv2000</strain>
    </source>
</reference>
<name>A0A0D8XDV5_DICVI</name>
<protein>
    <submittedName>
        <fullName evidence="1">Uncharacterized protein</fullName>
    </submittedName>
</protein>
<accession>A0A0D8XDV5</accession>
<gene>
    <name evidence="1" type="ORF">DICVIV_12191</name>
</gene>
<dbReference type="AlphaFoldDB" id="A0A0D8XDV5"/>